<proteinExistence type="predicted"/>
<keyword evidence="2" id="KW-1185">Reference proteome</keyword>
<evidence type="ECO:0000313" key="2">
    <source>
        <dbReference type="Proteomes" id="UP001396334"/>
    </source>
</evidence>
<gene>
    <name evidence="1" type="ORF">V6N11_018677</name>
</gene>
<dbReference type="EMBL" id="JBBPBN010000032">
    <property type="protein sequence ID" value="KAK9003780.1"/>
    <property type="molecule type" value="Genomic_DNA"/>
</dbReference>
<reference evidence="1 2" key="1">
    <citation type="journal article" date="2024" name="G3 (Bethesda)">
        <title>Genome assembly of Hibiscus sabdariffa L. provides insights into metabolisms of medicinal natural products.</title>
        <authorList>
            <person name="Kim T."/>
        </authorList>
    </citation>
    <scope>NUCLEOTIDE SEQUENCE [LARGE SCALE GENOMIC DNA]</scope>
    <source>
        <strain evidence="1">TK-2024</strain>
        <tissue evidence="1">Old leaves</tissue>
    </source>
</reference>
<accession>A0ABR2QSY0</accession>
<sequence>MENPKLSDCASDGLAVGGRLALISSTVNGRPPDTIPLVFFGSALERPGSQLAAETQRDVKKLRGQKDVILKDTTASMEFEESAGMKEVSVEVVDLSQNHGRDSGSLNRNTRISYASMVGKSLRRDEHSHDGVDLDPNKVVVLDEDCIVDREGKFPTIKFSERVHEQIDSAMRNVIIVWQDSNNIGATTTKDTGKEGLFGPWMMVDTRRRRPQSTKTTHKKVEQEIVRNNGSQFGILYNDAVTLEVEHDSDDMDGVQQIASKVQENGAGEKLLSNKTISKSSDIAKIVDCNKFDLGKKLKAGRSMASKAVVMPMVEGQQASIVEHTNHSKVHAAVSIFEQGHEKVSSDGIVLGKNMGGKAKRSKENVRHGLRIHKPSDTRTISKPVLSEWVDNMNSQLDNFARDKELEP</sequence>
<dbReference type="Proteomes" id="UP001396334">
    <property type="component" value="Unassembled WGS sequence"/>
</dbReference>
<name>A0ABR2QSY0_9ROSI</name>
<comment type="caution">
    <text evidence="1">The sequence shown here is derived from an EMBL/GenBank/DDBJ whole genome shotgun (WGS) entry which is preliminary data.</text>
</comment>
<evidence type="ECO:0000313" key="1">
    <source>
        <dbReference type="EMBL" id="KAK9003780.1"/>
    </source>
</evidence>
<organism evidence="1 2">
    <name type="scientific">Hibiscus sabdariffa</name>
    <name type="common">roselle</name>
    <dbReference type="NCBI Taxonomy" id="183260"/>
    <lineage>
        <taxon>Eukaryota</taxon>
        <taxon>Viridiplantae</taxon>
        <taxon>Streptophyta</taxon>
        <taxon>Embryophyta</taxon>
        <taxon>Tracheophyta</taxon>
        <taxon>Spermatophyta</taxon>
        <taxon>Magnoliopsida</taxon>
        <taxon>eudicotyledons</taxon>
        <taxon>Gunneridae</taxon>
        <taxon>Pentapetalae</taxon>
        <taxon>rosids</taxon>
        <taxon>malvids</taxon>
        <taxon>Malvales</taxon>
        <taxon>Malvaceae</taxon>
        <taxon>Malvoideae</taxon>
        <taxon>Hibiscus</taxon>
    </lineage>
</organism>
<protein>
    <submittedName>
        <fullName evidence="1">Uncharacterized protein</fullName>
    </submittedName>
</protein>